<keyword evidence="2" id="KW-1185">Reference proteome</keyword>
<dbReference type="Proteomes" id="UP000054740">
    <property type="component" value="Unassembled WGS sequence"/>
</dbReference>
<sequence length="91" mass="10181">MATHQPYSVALTYLEDQQMLSVRAIEPAKIAPLLTGKLELPILLDEFDFKLDDEFARRLGVAVLNLIALGQPDIKKYISATQATINKPTQR</sequence>
<evidence type="ECO:0000313" key="1">
    <source>
        <dbReference type="EMBL" id="SAL64368.1"/>
    </source>
</evidence>
<reference evidence="2" key="1">
    <citation type="submission" date="2016-01" db="EMBL/GenBank/DDBJ databases">
        <authorList>
            <person name="Peeters C."/>
        </authorList>
    </citation>
    <scope>NUCLEOTIDE SEQUENCE [LARGE SCALE GENOMIC DNA]</scope>
</reference>
<protein>
    <submittedName>
        <fullName evidence="1">Uncharacterized protein</fullName>
    </submittedName>
</protein>
<dbReference type="AlphaFoldDB" id="A0A158J6A4"/>
<name>A0A158J6A4_CABCO</name>
<proteinExistence type="predicted"/>
<dbReference type="RefSeq" id="WP_053570689.1">
    <property type="nucleotide sequence ID" value="NZ_FCNY02000020.1"/>
</dbReference>
<accession>A0A158J6A4</accession>
<evidence type="ECO:0000313" key="2">
    <source>
        <dbReference type="Proteomes" id="UP000054740"/>
    </source>
</evidence>
<dbReference type="EMBL" id="FCNY02000020">
    <property type="protein sequence ID" value="SAL64368.1"/>
    <property type="molecule type" value="Genomic_DNA"/>
</dbReference>
<organism evidence="1 2">
    <name type="scientific">Caballeronia cordobensis</name>
    <name type="common">Burkholderia cordobensis</name>
    <dbReference type="NCBI Taxonomy" id="1353886"/>
    <lineage>
        <taxon>Bacteria</taxon>
        <taxon>Pseudomonadati</taxon>
        <taxon>Pseudomonadota</taxon>
        <taxon>Betaproteobacteria</taxon>
        <taxon>Burkholderiales</taxon>
        <taxon>Burkholderiaceae</taxon>
        <taxon>Caballeronia</taxon>
    </lineage>
</organism>
<gene>
    <name evidence="1" type="ORF">AWB70_05971</name>
</gene>